<feature type="transmembrane region" description="Helical" evidence="2">
    <location>
        <begin position="485"/>
        <end position="512"/>
    </location>
</feature>
<dbReference type="PANTHER" id="PTHR31170:SF25">
    <property type="entry name" value="BNAA09G04570D PROTEIN"/>
    <property type="match status" value="1"/>
</dbReference>
<dbReference type="InterPro" id="IPR004158">
    <property type="entry name" value="DUF247_pln"/>
</dbReference>
<dbReference type="Proteomes" id="UP001234989">
    <property type="component" value="Chromosome 4"/>
</dbReference>
<keyword evidence="2" id="KW-0472">Membrane</keyword>
<evidence type="ECO:0000313" key="3">
    <source>
        <dbReference type="EMBL" id="WMV23178.1"/>
    </source>
</evidence>
<gene>
    <name evidence="3" type="ORF">MTR67_016563</name>
</gene>
<keyword evidence="4" id="KW-1185">Reference proteome</keyword>
<dbReference type="AlphaFoldDB" id="A0AAF0QIN7"/>
<evidence type="ECO:0000313" key="4">
    <source>
        <dbReference type="Proteomes" id="UP001234989"/>
    </source>
</evidence>
<protein>
    <submittedName>
        <fullName evidence="3">Uncharacterized protein</fullName>
    </submittedName>
</protein>
<keyword evidence="2" id="KW-0812">Transmembrane</keyword>
<feature type="region of interest" description="Disordered" evidence="1">
    <location>
        <begin position="20"/>
        <end position="52"/>
    </location>
</feature>
<dbReference type="Pfam" id="PF03140">
    <property type="entry name" value="DUF247"/>
    <property type="match status" value="1"/>
</dbReference>
<sequence length="514" mass="60267">MLQRVPQHLYQRITFEERGMEHSTSEITPTNDQLSLHSQTEKDEIDEGRKADHQDQNVVISINQRYDEIFKDLDNNTCIKSAIIFKVNVGLRKSNENAYTPMLISIGPYHKKNSQLDSMKKYKLLYLRRYLQRKNGLNVESCISELEKIKNIALKCYNDDLDTDIVKEFSEMLLLDGCFVVEFIREDYEKVEKEDDIIKLKWMKNQVSRDILLLENQFPFFVLLILYYMSPRPNEENFLYMVRYTLLDTFPKVKFIPKSEIQVITEPFDHLLDVVHMFCRPSGKKVEQNMNASTQNQCCKISFCGNSLQLSKEIRPHLRFWQCYHIPTTRELFDAGVSFLKIGFVEENDEDKTSLFDITFEKGLMKIPCFAIEDTMETFLRNMIAFEQHTSKELYPYFSNYAHLMTQLIGSHRDVNFLRQNKIILKDIGDDKQVANIFKKLSDGVDVAIEKFYYIEECSKLTQHCEKPWNQMKASLRHNYFQSPWAGASTVAAITLLVLTVIQTVLAFTGYVNK</sequence>
<evidence type="ECO:0000256" key="2">
    <source>
        <dbReference type="SAM" id="Phobius"/>
    </source>
</evidence>
<accession>A0AAF0QIN7</accession>
<evidence type="ECO:0000256" key="1">
    <source>
        <dbReference type="SAM" id="MobiDB-lite"/>
    </source>
</evidence>
<keyword evidence="2" id="KW-1133">Transmembrane helix</keyword>
<feature type="compositionally biased region" description="Basic and acidic residues" evidence="1">
    <location>
        <begin position="39"/>
        <end position="52"/>
    </location>
</feature>
<proteinExistence type="predicted"/>
<reference evidence="3" key="1">
    <citation type="submission" date="2023-08" db="EMBL/GenBank/DDBJ databases">
        <title>A de novo genome assembly of Solanum verrucosum Schlechtendal, a Mexican diploid species geographically isolated from the other diploid A-genome species in potato relatives.</title>
        <authorList>
            <person name="Hosaka K."/>
        </authorList>
    </citation>
    <scope>NUCLEOTIDE SEQUENCE</scope>
    <source>
        <tissue evidence="3">Young leaves</tissue>
    </source>
</reference>
<name>A0AAF0QIN7_SOLVR</name>
<organism evidence="3 4">
    <name type="scientific">Solanum verrucosum</name>
    <dbReference type="NCBI Taxonomy" id="315347"/>
    <lineage>
        <taxon>Eukaryota</taxon>
        <taxon>Viridiplantae</taxon>
        <taxon>Streptophyta</taxon>
        <taxon>Embryophyta</taxon>
        <taxon>Tracheophyta</taxon>
        <taxon>Spermatophyta</taxon>
        <taxon>Magnoliopsida</taxon>
        <taxon>eudicotyledons</taxon>
        <taxon>Gunneridae</taxon>
        <taxon>Pentapetalae</taxon>
        <taxon>asterids</taxon>
        <taxon>lamiids</taxon>
        <taxon>Solanales</taxon>
        <taxon>Solanaceae</taxon>
        <taxon>Solanoideae</taxon>
        <taxon>Solaneae</taxon>
        <taxon>Solanum</taxon>
    </lineage>
</organism>
<dbReference type="PANTHER" id="PTHR31170">
    <property type="entry name" value="BNAC04G53230D PROTEIN"/>
    <property type="match status" value="1"/>
</dbReference>
<feature type="compositionally biased region" description="Polar residues" evidence="1">
    <location>
        <begin position="25"/>
        <end position="38"/>
    </location>
</feature>
<dbReference type="EMBL" id="CP133615">
    <property type="protein sequence ID" value="WMV23178.1"/>
    <property type="molecule type" value="Genomic_DNA"/>
</dbReference>